<proteinExistence type="predicted"/>
<reference evidence="1 2" key="1">
    <citation type="journal article" date="2011" name="PLoS Genet.">
        <title>Genome sequencing and comparative transcriptomics of the model entomopathogenic fungi Metarhizium anisopliae and M. acridum.</title>
        <authorList>
            <person name="Gao Q."/>
            <person name="Jin K."/>
            <person name="Ying S.H."/>
            <person name="Zhang Y."/>
            <person name="Xiao G."/>
            <person name="Shang Y."/>
            <person name="Duan Z."/>
            <person name="Hu X."/>
            <person name="Xie X.Q."/>
            <person name="Zhou G."/>
            <person name="Peng G."/>
            <person name="Luo Z."/>
            <person name="Huang W."/>
            <person name="Wang B."/>
            <person name="Fang W."/>
            <person name="Wang S."/>
            <person name="Zhong Y."/>
            <person name="Ma L.J."/>
            <person name="St Leger R.J."/>
            <person name="Zhao G.P."/>
            <person name="Pei Y."/>
            <person name="Feng M.G."/>
            <person name="Xia Y."/>
            <person name="Wang C."/>
        </authorList>
    </citation>
    <scope>NUCLEOTIDE SEQUENCE [LARGE SCALE GENOMIC DNA]</scope>
    <source>
        <strain evidence="1 2">CQMa 102</strain>
    </source>
</reference>
<sequence>MASGVGTLPPVYTTVNITIPDPNDDFGHTLNQMSLHFLDLPVDILALILAPLLIQDHPIPLCPCGSTESSDKDGNGDNGNNGISVNPVPILLIHPAIYAIATPLFYEGNEFVLDLRMKHGLHARLYLDEQDEDDALDGREGFFNYDDMVIRRRREVLVLEGSLRRIRSLKIKILKLRGWIDARIVPLVRDMIVSGNLAELTVEIYSSRGTSAQTAREARESSIFTRPPLSGLLSLLSDPYLRTARLWVSATAGSAWEPFRMSTASADLVQIDWASIVKQLDPEGRQVAVLRDGGKANVAR</sequence>
<dbReference type="HOGENOM" id="CLU_075634_0_0_1"/>
<dbReference type="OMA" id="GPHAQHI"/>
<evidence type="ECO:0000313" key="2">
    <source>
        <dbReference type="Proteomes" id="UP000002499"/>
    </source>
</evidence>
<accession>E9EC12</accession>
<dbReference type="OrthoDB" id="5229512at2759"/>
<dbReference type="KEGG" id="maw:19251721"/>
<organism evidence="2">
    <name type="scientific">Metarhizium acridum (strain CQMa 102)</name>
    <dbReference type="NCBI Taxonomy" id="655827"/>
    <lineage>
        <taxon>Eukaryota</taxon>
        <taxon>Fungi</taxon>
        <taxon>Dikarya</taxon>
        <taxon>Ascomycota</taxon>
        <taxon>Pezizomycotina</taxon>
        <taxon>Sordariomycetes</taxon>
        <taxon>Hypocreomycetidae</taxon>
        <taxon>Hypocreales</taxon>
        <taxon>Clavicipitaceae</taxon>
        <taxon>Metarhizium</taxon>
    </lineage>
</organism>
<gene>
    <name evidence="1" type="ORF">MAC_07410</name>
</gene>
<evidence type="ECO:0000313" key="1">
    <source>
        <dbReference type="EMBL" id="EFY86548.1"/>
    </source>
</evidence>
<dbReference type="EMBL" id="GL698544">
    <property type="protein sequence ID" value="EFY86548.1"/>
    <property type="molecule type" value="Genomic_DNA"/>
</dbReference>
<evidence type="ECO:0008006" key="3">
    <source>
        <dbReference type="Google" id="ProtNLM"/>
    </source>
</evidence>
<dbReference type="GeneID" id="19251721"/>
<dbReference type="Proteomes" id="UP000002499">
    <property type="component" value="Unassembled WGS sequence"/>
</dbReference>
<dbReference type="InParanoid" id="E9EC12"/>
<dbReference type="eggNOG" id="ENOG502RKZG">
    <property type="taxonomic scope" value="Eukaryota"/>
</dbReference>
<protein>
    <recommendedName>
        <fullName evidence="3">F-box domain-containing protein</fullName>
    </recommendedName>
</protein>
<keyword evidence="2" id="KW-1185">Reference proteome</keyword>
<name>E9EC12_METAQ</name>
<dbReference type="AlphaFoldDB" id="E9EC12"/>